<dbReference type="GO" id="GO:0000462">
    <property type="term" value="P:maturation of SSU-rRNA from tricistronic rRNA transcript (SSU-rRNA, 5.8S rRNA, LSU-rRNA)"/>
    <property type="evidence" value="ECO:0007669"/>
    <property type="project" value="TreeGrafter"/>
</dbReference>
<evidence type="ECO:0000256" key="3">
    <source>
        <dbReference type="ARBA" id="ARBA00011399"/>
    </source>
</evidence>
<keyword evidence="5 10" id="KW-0690">Ribosome biogenesis</keyword>
<dbReference type="GO" id="GO:0030515">
    <property type="term" value="F:snoRNA binding"/>
    <property type="evidence" value="ECO:0007669"/>
    <property type="project" value="TreeGrafter"/>
</dbReference>
<dbReference type="GO" id="GO:0032040">
    <property type="term" value="C:small-subunit processome"/>
    <property type="evidence" value="ECO:0007669"/>
    <property type="project" value="TreeGrafter"/>
</dbReference>
<dbReference type="InterPro" id="IPR022125">
    <property type="entry name" value="U3snoRNP10_N"/>
</dbReference>
<evidence type="ECO:0000256" key="9">
    <source>
        <dbReference type="ARBA" id="ARBA00025076"/>
    </source>
</evidence>
<evidence type="ECO:0000256" key="11">
    <source>
        <dbReference type="SAM" id="MobiDB-lite"/>
    </source>
</evidence>
<reference evidence="15" key="2">
    <citation type="submission" date="2020-04" db="EMBL/GenBank/DDBJ databases">
        <authorList>
            <consortium name="NCBI Genome Project"/>
        </authorList>
    </citation>
    <scope>NUCLEOTIDE SEQUENCE</scope>
    <source>
        <strain evidence="15">CBS 781.70</strain>
    </source>
</reference>
<dbReference type="GO" id="GO:0034455">
    <property type="term" value="C:t-UTP complex"/>
    <property type="evidence" value="ECO:0007669"/>
    <property type="project" value="TreeGrafter"/>
</dbReference>
<dbReference type="GO" id="GO:0045943">
    <property type="term" value="P:positive regulation of transcription by RNA polymerase I"/>
    <property type="evidence" value="ECO:0007669"/>
    <property type="project" value="TreeGrafter"/>
</dbReference>
<evidence type="ECO:0000256" key="1">
    <source>
        <dbReference type="ARBA" id="ARBA00004604"/>
    </source>
</evidence>
<dbReference type="GO" id="GO:0030686">
    <property type="term" value="C:90S preribosome"/>
    <property type="evidence" value="ECO:0007669"/>
    <property type="project" value="TreeGrafter"/>
</dbReference>
<accession>A0A6G1G0Z8</accession>
<evidence type="ECO:0000256" key="4">
    <source>
        <dbReference type="ARBA" id="ARBA00015399"/>
    </source>
</evidence>
<keyword evidence="6 10" id="KW-0698">rRNA processing</keyword>
<feature type="domain" description="BP28 C-terminal" evidence="12">
    <location>
        <begin position="1507"/>
        <end position="1653"/>
    </location>
</feature>
<evidence type="ECO:0000256" key="5">
    <source>
        <dbReference type="ARBA" id="ARBA00022517"/>
    </source>
</evidence>
<comment type="subunit">
    <text evidence="3 10">Component of the ribosomal small subunit (SSU) processome.</text>
</comment>
<dbReference type="PANTHER" id="PTHR13457">
    <property type="entry name" value="BAP28"/>
    <property type="match status" value="1"/>
</dbReference>
<dbReference type="Pfam" id="PF08146">
    <property type="entry name" value="BP28CT"/>
    <property type="match status" value="1"/>
</dbReference>
<dbReference type="InterPro" id="IPR016024">
    <property type="entry name" value="ARM-type_fold"/>
</dbReference>
<evidence type="ECO:0000256" key="7">
    <source>
        <dbReference type="ARBA" id="ARBA00023242"/>
    </source>
</evidence>
<evidence type="ECO:0000256" key="8">
    <source>
        <dbReference type="ARBA" id="ARBA00023274"/>
    </source>
</evidence>
<keyword evidence="14" id="KW-1185">Reference proteome</keyword>
<gene>
    <name evidence="13 15" type="ORF">P152DRAFT_474507</name>
</gene>
<reference evidence="15" key="3">
    <citation type="submission" date="2025-04" db="UniProtKB">
        <authorList>
            <consortium name="RefSeq"/>
        </authorList>
    </citation>
    <scope>IDENTIFICATION</scope>
    <source>
        <strain evidence="15">CBS 781.70</strain>
    </source>
</reference>
<evidence type="ECO:0000259" key="12">
    <source>
        <dbReference type="SMART" id="SM01036"/>
    </source>
</evidence>
<dbReference type="SUPFAM" id="SSF48371">
    <property type="entry name" value="ARM repeat"/>
    <property type="match status" value="2"/>
</dbReference>
<dbReference type="InterPro" id="IPR011989">
    <property type="entry name" value="ARM-like"/>
</dbReference>
<feature type="region of interest" description="Disordered" evidence="11">
    <location>
        <begin position="876"/>
        <end position="901"/>
    </location>
</feature>
<comment type="function">
    <text evidence="9">Involved in nucleolar processing of pre-18S ribosomal RNA. Involved in ribosome biosynthesis.</text>
</comment>
<dbReference type="SMART" id="SM01036">
    <property type="entry name" value="BP28CT"/>
    <property type="match status" value="1"/>
</dbReference>
<comment type="subcellular location">
    <subcellularLocation>
        <location evidence="1 10">Nucleus</location>
        <location evidence="1 10">Nucleolus</location>
    </subcellularLocation>
</comment>
<comment type="similarity">
    <text evidence="2 10">Belongs to the HEATR1/UTP10 family.</text>
</comment>
<dbReference type="InterPro" id="IPR056473">
    <property type="entry name" value="HEAT_Utp10/HEAT1"/>
</dbReference>
<name>A0A6G1G0Z8_9PEZI</name>
<dbReference type="EMBL" id="ML975160">
    <property type="protein sequence ID" value="KAF1811785.1"/>
    <property type="molecule type" value="Genomic_DNA"/>
</dbReference>
<protein>
    <recommendedName>
        <fullName evidence="4 10">U3 small nucleolar RNA-associated protein 10</fullName>
    </recommendedName>
</protein>
<proteinExistence type="inferred from homology"/>
<dbReference type="Gene3D" id="1.25.10.10">
    <property type="entry name" value="Leucine-rich Repeat Variant"/>
    <property type="match status" value="2"/>
</dbReference>
<evidence type="ECO:0000313" key="14">
    <source>
        <dbReference type="Proteomes" id="UP000504638"/>
    </source>
</evidence>
<dbReference type="InterPro" id="IPR012954">
    <property type="entry name" value="BP28_C_dom"/>
</dbReference>
<dbReference type="Proteomes" id="UP000504638">
    <property type="component" value="Unplaced"/>
</dbReference>
<sequence>MPSSLQQQLAQIAQNSTRQLDLKAQKVGHSKSFLFEPKVAAKQDFNTIFQICIEGFEEICALDRTFGEYRETLFSEQSKVEDRTQMNAEEQSQLNETLATFLIRISSKLLLKPGLKCVEWLVRRFRVHEYNTERLLFAFLPYFESPIFPLVLSIIPERNLSEPVRFLYPYIQARENPRMTAIQYTAANNRSFFRTLNNYVLEVVKTGYHFPTLLSFWTCVIVHGIDGRLESARAGVENVRRQKQEDALLEIIPVLNEGFALTHAPDMILACIMITTVLASKSAPGDKVIKPLMSAVVGASTEDVLDESLMCLVVLAEEIESEKVPKSVMKFILETDAPLQSIHRISEQASVDKFVHACITTALANPDGRWINRVVPFFQELVESHSISPRAVKNSLSLLINAVRTSGRPDGNTELCQQVGQSMRHIAQEPSGVEMIRNCAESQGLSVGEIEQATLTQILGDAAEVVEMEVDPLPIEAQAALPSDELSERLASVPEANTRSFLSTYSSETLDTFEALFQQVYTDSDRLQQLCEAPLFWPNDELNNMLFITFLIRIWTGKMHPSCKQAALAVGKLWLSSSAHLGNSVQIVVPYLLLALTDSSRIVREAAAAFLKDLADTYTYLSSAKASTMVAPWTFDAVYSRSQSAWSSLSTEEASKLLNDQLVPMLEECILDRDLISNALISIFGRQSEPSHSPRLKPAHLAATYNFLSSHAVATPLLHIRTKLLQFLRNPGKPGITAHKSVIQPALRQWVELAPSAVSAVEEEQGSSVPELSDAYFATVPFRDPTALAFLLELIRPTSRLRPDTAAAVFERIKTLWREMSDSVKGGFANAMFELIITEDVQTPELPAHAYEKFQSLSIPTVVILDLVESLLRHSETPSGQHRRKRARLSDGDGARQSHSETSTVLRKFSFVLEYLHSSLANMEASTTELLGLLKALFSVLDELLALSSTVHSDLVFLQVLTMDSLKGIVERLSDRKFKLDDPSSVRMDTLVNCLRKSSNPQVQTNALVLVTHLASWNPEVVLQNVMPIFTFMGHTILRQSDEFSAHVIKQILRQIVPPLVISLQRSNVGIVQGASSLLHSFTAAFEHIPLHRRLDLFQNLALNLGPAESLHAIIAMLAEKYPQDETVYSFCSSLLARVGPYQALETIGRYTKLLCDAAMHQPGDLEAILAIKGKTNEEFDSTLVGLLHMLSALVDNESFRARLKKSGKPVSGQHEIFSDLITDAIKLNQACRRSTDVSTACSKALAGVFRLLPTGDLIKSADMLLQRAKEDSDGAEILPILFRSIDAQVRRLNQSDRSSSRSLVAFVPKIATIISMESVQSKTYAIACIDQIIRRFGKMSPDAVASAAQVIAGKDALGLANPKVRTAALLCLSSCVEVLRDDFISLAPEVLSALHQYLKADGNEPNSLFVPGYMLLISLCEHAAFLFAGSILDKILGLVHASSAASLTKEEVDMRQHFLEVLSQRVDARELFQAIDRTMNDAMSSNLEATTLQLGLLQTTLQHHPNAIAIKNSAVLFSILLKAFNLRASRSRNTRPAEIQKLENLAVDVAMDMTMKVNDSTFRPFFSQMIEWGNAPLEGDEVRIARWTTVFRFIETLFASLKSLMTSYASYILEPVSKLLEIAPINTDEGATLVKAVMQALQRNLEHDQDDFWQAPAHFKELMNPLLDLFTRAPPSILNEDVIPTVVELAVTAASPDHHKEINSRLIQHLRSILIVPRLAAVKCEQALTERLGEEWLLLLAELLPVISELQEDDNETVEKETVRWIKMTSGILGEDLDAMLR</sequence>
<evidence type="ECO:0000256" key="6">
    <source>
        <dbReference type="ARBA" id="ARBA00022552"/>
    </source>
</evidence>
<feature type="compositionally biased region" description="Basic and acidic residues" evidence="11">
    <location>
        <begin position="888"/>
        <end position="899"/>
    </location>
</feature>
<dbReference type="RefSeq" id="XP_033533416.1">
    <property type="nucleotide sequence ID" value="XM_033681326.1"/>
</dbReference>
<dbReference type="InterPro" id="IPR040191">
    <property type="entry name" value="UTP10"/>
</dbReference>
<organism evidence="13">
    <name type="scientific">Eremomyces bilateralis CBS 781.70</name>
    <dbReference type="NCBI Taxonomy" id="1392243"/>
    <lineage>
        <taxon>Eukaryota</taxon>
        <taxon>Fungi</taxon>
        <taxon>Dikarya</taxon>
        <taxon>Ascomycota</taxon>
        <taxon>Pezizomycotina</taxon>
        <taxon>Dothideomycetes</taxon>
        <taxon>Dothideomycetes incertae sedis</taxon>
        <taxon>Eremomycetales</taxon>
        <taxon>Eremomycetaceae</taxon>
        <taxon>Eremomyces</taxon>
    </lineage>
</organism>
<dbReference type="GeneID" id="54421896"/>
<keyword evidence="8 10" id="KW-0687">Ribonucleoprotein</keyword>
<dbReference type="Pfam" id="PF23243">
    <property type="entry name" value="HEAT_HEATR1"/>
    <property type="match status" value="1"/>
</dbReference>
<dbReference type="OrthoDB" id="31183at2759"/>
<dbReference type="Pfam" id="PF12397">
    <property type="entry name" value="U3snoRNP10"/>
    <property type="match status" value="1"/>
</dbReference>
<reference evidence="13 15" key="1">
    <citation type="submission" date="2020-01" db="EMBL/GenBank/DDBJ databases">
        <authorList>
            <consortium name="DOE Joint Genome Institute"/>
            <person name="Haridas S."/>
            <person name="Albert R."/>
            <person name="Binder M."/>
            <person name="Bloem J."/>
            <person name="Labutti K."/>
            <person name="Salamov A."/>
            <person name="Andreopoulos B."/>
            <person name="Baker S.E."/>
            <person name="Barry K."/>
            <person name="Bills G."/>
            <person name="Bluhm B.H."/>
            <person name="Cannon C."/>
            <person name="Castanera R."/>
            <person name="Culley D.E."/>
            <person name="Daum C."/>
            <person name="Ezra D."/>
            <person name="Gonzalez J.B."/>
            <person name="Henrissat B."/>
            <person name="Kuo A."/>
            <person name="Liang C."/>
            <person name="Lipzen A."/>
            <person name="Lutzoni F."/>
            <person name="Magnuson J."/>
            <person name="Mondo S."/>
            <person name="Nolan M."/>
            <person name="Ohm R."/>
            <person name="Pangilinan J."/>
            <person name="Park H.-J."/>
            <person name="Ramirez L."/>
            <person name="Alfaro M."/>
            <person name="Sun H."/>
            <person name="Tritt A."/>
            <person name="Yoshinaga Y."/>
            <person name="Zwiers L.-H."/>
            <person name="Turgeon B.G."/>
            <person name="Goodwin S.B."/>
            <person name="Spatafora J.W."/>
            <person name="Crous P.W."/>
            <person name="Grigoriev I.V."/>
        </authorList>
    </citation>
    <scope>NUCLEOTIDE SEQUENCE</scope>
    <source>
        <strain evidence="13 15">CBS 781.70</strain>
    </source>
</reference>
<dbReference type="PANTHER" id="PTHR13457:SF1">
    <property type="entry name" value="HEAT REPEAT-CONTAINING PROTEIN 1"/>
    <property type="match status" value="1"/>
</dbReference>
<evidence type="ECO:0000256" key="10">
    <source>
        <dbReference type="RuleBase" id="RU367065"/>
    </source>
</evidence>
<evidence type="ECO:0000256" key="2">
    <source>
        <dbReference type="ARBA" id="ARBA00010559"/>
    </source>
</evidence>
<evidence type="ECO:0000313" key="15">
    <source>
        <dbReference type="RefSeq" id="XP_033533416.1"/>
    </source>
</evidence>
<evidence type="ECO:0000313" key="13">
    <source>
        <dbReference type="EMBL" id="KAF1811785.1"/>
    </source>
</evidence>
<keyword evidence="7 10" id="KW-0539">Nucleus</keyword>